<dbReference type="Proteomes" id="UP000271464">
    <property type="component" value="Unassembled WGS sequence"/>
</dbReference>
<reference evidence="2 3" key="1">
    <citation type="submission" date="2018-09" db="EMBL/GenBank/DDBJ databases">
        <authorList>
            <person name="Tagini F."/>
        </authorList>
    </citation>
    <scope>NUCLEOTIDE SEQUENCE [LARGE SCALE GENOMIC DNA]</scope>
    <source>
        <strain evidence="2 3">MK4</strain>
    </source>
</reference>
<evidence type="ECO:0000313" key="3">
    <source>
        <dbReference type="Proteomes" id="UP000271464"/>
    </source>
</evidence>
<keyword evidence="3" id="KW-1185">Reference proteome</keyword>
<evidence type="ECO:0000256" key="1">
    <source>
        <dbReference type="SAM" id="MobiDB-lite"/>
    </source>
</evidence>
<proteinExistence type="predicted"/>
<comment type="caution">
    <text evidence="2">The sequence shown here is derived from an EMBL/GenBank/DDBJ whole genome shotgun (WGS) entry which is preliminary data.</text>
</comment>
<name>A0ABY6RIC0_9MYCO</name>
<evidence type="ECO:0000313" key="2">
    <source>
        <dbReference type="EMBL" id="VAZ93657.1"/>
    </source>
</evidence>
<gene>
    <name evidence="2" type="ORF">LAUMK4_02531</name>
</gene>
<organism evidence="2 3">
    <name type="scientific">Mycobacterium persicum</name>
    <dbReference type="NCBI Taxonomy" id="1487726"/>
    <lineage>
        <taxon>Bacteria</taxon>
        <taxon>Bacillati</taxon>
        <taxon>Actinomycetota</taxon>
        <taxon>Actinomycetes</taxon>
        <taxon>Mycobacteriales</taxon>
        <taxon>Mycobacteriaceae</taxon>
        <taxon>Mycobacterium</taxon>
    </lineage>
</organism>
<feature type="region of interest" description="Disordered" evidence="1">
    <location>
        <begin position="1"/>
        <end position="35"/>
    </location>
</feature>
<sequence>MSCAMPDDLRRPRFAHASSAPRRSRPRQWRGAAVRRDAALPTRHRLSANGFANETSGALLSALTKLPAGQWLTFRSNRAVLVAVAGAAASAAAAVVAPPAAGADPVVDLMDRLPPGYSESSCHSVDGPMADPGAIAMVECSGNSLPGGPTSARYTLLRDTSALENLHEHVPLTPLQARPLPWIGRHAGLLDSTGRPARWLDRLRHR</sequence>
<dbReference type="EMBL" id="UPHM01000056">
    <property type="protein sequence ID" value="VAZ93657.1"/>
    <property type="molecule type" value="Genomic_DNA"/>
</dbReference>
<protein>
    <submittedName>
        <fullName evidence="2">Uncharacterized protein</fullName>
    </submittedName>
</protein>
<accession>A0ABY6RIC0</accession>